<comment type="caution">
    <text evidence="1">The sequence shown here is derived from an EMBL/GenBank/DDBJ whole genome shotgun (WGS) entry which is preliminary data.</text>
</comment>
<reference evidence="1" key="1">
    <citation type="submission" date="2019-08" db="EMBL/GenBank/DDBJ databases">
        <authorList>
            <person name="Kucharzyk K."/>
            <person name="Murdoch R.W."/>
            <person name="Higgins S."/>
            <person name="Loffler F."/>
        </authorList>
    </citation>
    <scope>NUCLEOTIDE SEQUENCE</scope>
</reference>
<gene>
    <name evidence="1" type="ORF">SDC9_179991</name>
</gene>
<accession>A0A645H2F7</accession>
<protein>
    <submittedName>
        <fullName evidence="1">Uncharacterized protein</fullName>
    </submittedName>
</protein>
<sequence>MVVRQFVVEFVKRFVSDNVFCHVHNVAFGNGFIHTVNIKGSAFFAKVLNGFIAWCGSQGYEAKVWKFLSGNFIQ</sequence>
<name>A0A645H2F7_9ZZZZ</name>
<dbReference type="EMBL" id="VSSQ01084568">
    <property type="protein sequence ID" value="MPN32512.1"/>
    <property type="molecule type" value="Genomic_DNA"/>
</dbReference>
<evidence type="ECO:0000313" key="1">
    <source>
        <dbReference type="EMBL" id="MPN32512.1"/>
    </source>
</evidence>
<organism evidence="1">
    <name type="scientific">bioreactor metagenome</name>
    <dbReference type="NCBI Taxonomy" id="1076179"/>
    <lineage>
        <taxon>unclassified sequences</taxon>
        <taxon>metagenomes</taxon>
        <taxon>ecological metagenomes</taxon>
    </lineage>
</organism>
<dbReference type="AlphaFoldDB" id="A0A645H2F7"/>
<proteinExistence type="predicted"/>